<dbReference type="InterPro" id="IPR000679">
    <property type="entry name" value="Znf_GATA"/>
</dbReference>
<dbReference type="SMART" id="SM00401">
    <property type="entry name" value="ZnF_GATA"/>
    <property type="match status" value="1"/>
</dbReference>
<evidence type="ECO:0000256" key="3">
    <source>
        <dbReference type="SAM" id="MobiDB-lite"/>
    </source>
</evidence>
<keyword evidence="6" id="KW-1185">Reference proteome</keyword>
<dbReference type="eggNOG" id="KOG1601">
    <property type="taxonomic scope" value="Eukaryota"/>
</dbReference>
<keyword evidence="1" id="KW-0479">Metal-binding</keyword>
<dbReference type="PROSITE" id="PS00344">
    <property type="entry name" value="GATA_ZN_FINGER_1"/>
    <property type="match status" value="1"/>
</dbReference>
<dbReference type="PROSITE" id="PS50114">
    <property type="entry name" value="GATA_ZN_FINGER_2"/>
    <property type="match status" value="1"/>
</dbReference>
<proteinExistence type="predicted"/>
<dbReference type="PANTHER" id="PTHR46125">
    <property type="entry name" value="GATA TRANSCRIPTION FACTOR 28"/>
    <property type="match status" value="1"/>
</dbReference>
<gene>
    <name evidence="5" type="ORF">MICPUCDRAFT_47201</name>
</gene>
<feature type="coiled-coil region" evidence="2">
    <location>
        <begin position="443"/>
        <end position="482"/>
    </location>
</feature>
<evidence type="ECO:0000259" key="4">
    <source>
        <dbReference type="PROSITE" id="PS50114"/>
    </source>
</evidence>
<dbReference type="KEGG" id="mpp:MICPUCDRAFT_47201"/>
<dbReference type="Gene3D" id="3.30.50.10">
    <property type="entry name" value="Erythroid Transcription Factor GATA-1, subunit A"/>
    <property type="match status" value="1"/>
</dbReference>
<feature type="compositionally biased region" description="Gly residues" evidence="3">
    <location>
        <begin position="528"/>
        <end position="537"/>
    </location>
</feature>
<name>C1MSN1_MICPC</name>
<keyword evidence="1" id="KW-0863">Zinc-finger</keyword>
<feature type="region of interest" description="Disordered" evidence="3">
    <location>
        <begin position="77"/>
        <end position="118"/>
    </location>
</feature>
<feature type="region of interest" description="Disordered" evidence="3">
    <location>
        <begin position="9"/>
        <end position="36"/>
    </location>
</feature>
<dbReference type="STRING" id="564608.C1MSN1"/>
<dbReference type="Proteomes" id="UP000001876">
    <property type="component" value="Unassembled WGS sequence"/>
</dbReference>
<dbReference type="GO" id="GO:0008270">
    <property type="term" value="F:zinc ion binding"/>
    <property type="evidence" value="ECO:0007669"/>
    <property type="project" value="UniProtKB-KW"/>
</dbReference>
<feature type="compositionally biased region" description="Low complexity" evidence="3">
    <location>
        <begin position="323"/>
        <end position="348"/>
    </location>
</feature>
<evidence type="ECO:0000313" key="5">
    <source>
        <dbReference type="EMBL" id="EEH56811.1"/>
    </source>
</evidence>
<dbReference type="Pfam" id="PF00320">
    <property type="entry name" value="GATA"/>
    <property type="match status" value="1"/>
</dbReference>
<feature type="region of interest" description="Disordered" evidence="3">
    <location>
        <begin position="293"/>
        <end position="358"/>
    </location>
</feature>
<evidence type="ECO:0000256" key="2">
    <source>
        <dbReference type="SAM" id="Coils"/>
    </source>
</evidence>
<evidence type="ECO:0000313" key="6">
    <source>
        <dbReference type="Proteomes" id="UP000001876"/>
    </source>
</evidence>
<dbReference type="AlphaFoldDB" id="C1MSN1"/>
<dbReference type="GeneID" id="9683805"/>
<accession>C1MSN1</accession>
<keyword evidence="1" id="KW-0862">Zinc</keyword>
<feature type="region of interest" description="Disordered" evidence="3">
    <location>
        <begin position="490"/>
        <end position="543"/>
    </location>
</feature>
<dbReference type="SUPFAM" id="SSF57716">
    <property type="entry name" value="Glucocorticoid receptor-like (DNA-binding domain)"/>
    <property type="match status" value="1"/>
</dbReference>
<keyword evidence="2" id="KW-0175">Coiled coil</keyword>
<dbReference type="InterPro" id="IPR013088">
    <property type="entry name" value="Znf_NHR/GATA"/>
</dbReference>
<dbReference type="GO" id="GO:0043565">
    <property type="term" value="F:sequence-specific DNA binding"/>
    <property type="evidence" value="ECO:0007669"/>
    <property type="project" value="InterPro"/>
</dbReference>
<dbReference type="GO" id="GO:0006355">
    <property type="term" value="P:regulation of DNA-templated transcription"/>
    <property type="evidence" value="ECO:0007669"/>
    <property type="project" value="InterPro"/>
</dbReference>
<evidence type="ECO:0000256" key="1">
    <source>
        <dbReference type="PROSITE-ProRule" id="PRU00094"/>
    </source>
</evidence>
<feature type="compositionally biased region" description="Basic and acidic residues" evidence="3">
    <location>
        <begin position="293"/>
        <end position="305"/>
    </location>
</feature>
<feature type="domain" description="GATA-type" evidence="4">
    <location>
        <begin position="220"/>
        <end position="266"/>
    </location>
</feature>
<dbReference type="PANTHER" id="PTHR46125:SF27">
    <property type="entry name" value="GATA TRANSCRIPTION FACTOR 28"/>
    <property type="match status" value="1"/>
</dbReference>
<dbReference type="CDD" id="cd00202">
    <property type="entry name" value="ZnF_GATA"/>
    <property type="match status" value="1"/>
</dbReference>
<protein>
    <submittedName>
        <fullName evidence="5">Predicted protein</fullName>
    </submittedName>
</protein>
<organism evidence="6">
    <name type="scientific">Micromonas pusilla (strain CCMP1545)</name>
    <name type="common">Picoplanktonic green alga</name>
    <dbReference type="NCBI Taxonomy" id="564608"/>
    <lineage>
        <taxon>Eukaryota</taxon>
        <taxon>Viridiplantae</taxon>
        <taxon>Chlorophyta</taxon>
        <taxon>Mamiellophyceae</taxon>
        <taxon>Mamiellales</taxon>
        <taxon>Mamiellaceae</taxon>
        <taxon>Micromonas</taxon>
    </lineage>
</organism>
<dbReference type="OMA" id="SHATPLM"/>
<dbReference type="RefSeq" id="XP_003058356.1">
    <property type="nucleotide sequence ID" value="XM_003058310.1"/>
</dbReference>
<reference evidence="5 6" key="1">
    <citation type="journal article" date="2009" name="Science">
        <title>Green evolution and dynamic adaptations revealed by genomes of the marine picoeukaryotes Micromonas.</title>
        <authorList>
            <person name="Worden A.Z."/>
            <person name="Lee J.H."/>
            <person name="Mock T."/>
            <person name="Rouze P."/>
            <person name="Simmons M.P."/>
            <person name="Aerts A.L."/>
            <person name="Allen A.E."/>
            <person name="Cuvelier M.L."/>
            <person name="Derelle E."/>
            <person name="Everett M.V."/>
            <person name="Foulon E."/>
            <person name="Grimwood J."/>
            <person name="Gundlach H."/>
            <person name="Henrissat B."/>
            <person name="Napoli C."/>
            <person name="McDonald S.M."/>
            <person name="Parker M.S."/>
            <person name="Rombauts S."/>
            <person name="Salamov A."/>
            <person name="Von Dassow P."/>
            <person name="Badger J.H."/>
            <person name="Coutinho P.M."/>
            <person name="Demir E."/>
            <person name="Dubchak I."/>
            <person name="Gentemann C."/>
            <person name="Eikrem W."/>
            <person name="Gready J.E."/>
            <person name="John U."/>
            <person name="Lanier W."/>
            <person name="Lindquist E.A."/>
            <person name="Lucas S."/>
            <person name="Mayer K.F."/>
            <person name="Moreau H."/>
            <person name="Not F."/>
            <person name="Otillar R."/>
            <person name="Panaud O."/>
            <person name="Pangilinan J."/>
            <person name="Paulsen I."/>
            <person name="Piegu B."/>
            <person name="Poliakov A."/>
            <person name="Robbens S."/>
            <person name="Schmutz J."/>
            <person name="Toulza E."/>
            <person name="Wyss T."/>
            <person name="Zelensky A."/>
            <person name="Zhou K."/>
            <person name="Armbrust E.V."/>
            <person name="Bhattacharya D."/>
            <person name="Goodenough U.W."/>
            <person name="Van de Peer Y."/>
            <person name="Grigoriev I.V."/>
        </authorList>
    </citation>
    <scope>NUCLEOTIDE SEQUENCE [LARGE SCALE GENOMIC DNA]</scope>
    <source>
        <strain evidence="5 6">CCMP1545</strain>
    </source>
</reference>
<sequence length="714" mass="71529">MVMASALLADAKLDPSTPIPGHGDSDANSSRRRSGRLRTIHAKQAELKAKQIAFRCHAAPHAEVRVVALGWAREDPSDAAAADETTKPPSAATPGDDASAAPSTPKKEDDDETPPPAVLVPLGYRAEGVLFNEPLRAWIDRGGNHFVSWGAAGDGRAAVSTPPGGASSTKEAVRCIVDELKRRVDHGVCAVLPPLPPPVAPIAPRRHAGDGSSIGGGARAKNNRACGNCGTTSHATPLMRRGPNGVRSLCNACGLWFARRGTMRPVEGAPAAPERPEIAAAAQDEEGAIVARKDARDRANSDDQKSAAANAGGVFDASPPQPATSGGSLPPAPASPSRTTDPAAPPASESSGGDGATVKSEGTVAAAAAAAATPLAVDAQLAAAMKAENDAYVAAMAKHAVALAAHEKSEKERALAYVASALHAMSAETTTGDGVFGYADAPVQQALLALKAAREDADEETIEKAEKAIAAATAATEALRKTAAAWDNVGAASSPPGAGGGTKSVARNPTGRNGRGGGRGAKREHPSGGRGGRGSAGGSSHAIKRHQPDAAFQARLALAKRNAGAQLRQNSSSNLVGMGHAYADHGGARAGVGAVAGTMPYQPMYAFGVAPPVGMRSSAHGRSSPAPMVNGWGDDAGPDAADAFKDESLGVVGGGMISFDADLSVSGQPQGGFGDALADPFGGAGDVFGGADDGLGLLLDAPGGAGFVMEGGLL</sequence>
<dbReference type="InterPro" id="IPR045280">
    <property type="entry name" value="TIFY-like"/>
</dbReference>
<dbReference type="EMBL" id="GG663739">
    <property type="protein sequence ID" value="EEH56811.1"/>
    <property type="molecule type" value="Genomic_DNA"/>
</dbReference>
<dbReference type="OrthoDB" id="2162994at2759"/>